<protein>
    <recommendedName>
        <fullName evidence="3">Lipoprotein</fullName>
    </recommendedName>
</protein>
<dbReference type="EMBL" id="JAPWGM010000001">
    <property type="protein sequence ID" value="MCZ4243110.1"/>
    <property type="molecule type" value="Genomic_DNA"/>
</dbReference>
<comment type="caution">
    <text evidence="1">The sequence shown here is derived from an EMBL/GenBank/DDBJ whole genome shotgun (WGS) entry which is preliminary data.</text>
</comment>
<keyword evidence="2" id="KW-1185">Reference proteome</keyword>
<proteinExistence type="predicted"/>
<dbReference type="RefSeq" id="WP_269426183.1">
    <property type="nucleotide sequence ID" value="NZ_JAPWGM010000001.1"/>
</dbReference>
<evidence type="ECO:0000313" key="1">
    <source>
        <dbReference type="EMBL" id="MCZ4243110.1"/>
    </source>
</evidence>
<evidence type="ECO:0008006" key="3">
    <source>
        <dbReference type="Google" id="ProtNLM"/>
    </source>
</evidence>
<organism evidence="1 2">
    <name type="scientific">Pedobacter punctiformis</name>
    <dbReference type="NCBI Taxonomy" id="3004097"/>
    <lineage>
        <taxon>Bacteria</taxon>
        <taxon>Pseudomonadati</taxon>
        <taxon>Bacteroidota</taxon>
        <taxon>Sphingobacteriia</taxon>
        <taxon>Sphingobacteriales</taxon>
        <taxon>Sphingobacteriaceae</taxon>
        <taxon>Pedobacter</taxon>
    </lineage>
</organism>
<gene>
    <name evidence="1" type="ORF">O0955_03765</name>
</gene>
<sequence>MKSVLLILSIALIWSCNPKTSSKTPSQDTVVVAKTPAIGGAKDEHGCLIAAGYTWSVLKNECIRTFEQNKLLPVENKESYILAAYFLFNSDQTKAELFLPKEKQSIILERSGTEGNYIWKKDDLQIFGWKGYALSKNGKVIYHSE</sequence>
<dbReference type="Proteomes" id="UP001144347">
    <property type="component" value="Unassembled WGS sequence"/>
</dbReference>
<reference evidence="1" key="1">
    <citation type="submission" date="2022-12" db="EMBL/GenBank/DDBJ databases">
        <title>Genome sequence of HCMS5-2.</title>
        <authorList>
            <person name="Woo H."/>
        </authorList>
    </citation>
    <scope>NUCLEOTIDE SEQUENCE</scope>
    <source>
        <strain evidence="1">HCMS5-2</strain>
    </source>
</reference>
<accession>A0ABT4L5C4</accession>
<name>A0ABT4L5C4_9SPHI</name>
<evidence type="ECO:0000313" key="2">
    <source>
        <dbReference type="Proteomes" id="UP001144347"/>
    </source>
</evidence>